<dbReference type="EMBL" id="PFAK01000063">
    <property type="protein sequence ID" value="PIR95925.1"/>
    <property type="molecule type" value="Genomic_DNA"/>
</dbReference>
<evidence type="ECO:0000313" key="2">
    <source>
        <dbReference type="EMBL" id="PIR95925.1"/>
    </source>
</evidence>
<protein>
    <submittedName>
        <fullName evidence="2">Uncharacterized protein</fullName>
    </submittedName>
</protein>
<gene>
    <name evidence="2" type="ORF">COT92_03840</name>
</gene>
<organism evidence="2 3">
    <name type="scientific">Candidatus Doudnabacteria bacterium CG10_big_fil_rev_8_21_14_0_10_42_18</name>
    <dbReference type="NCBI Taxonomy" id="1974552"/>
    <lineage>
        <taxon>Bacteria</taxon>
        <taxon>Candidatus Doudnaibacteriota</taxon>
    </lineage>
</organism>
<accession>A0A2H0VA21</accession>
<sequence>MVKVSAVVLVVLTFCFGFAYVVGQQVMRSMADDPQVEIAENVIDVLNQGQDPQAIGSATPTDISNSLSAFVLVYDSGGEPISGTGLLNGDIPAVPRGVFDAARQKGEGRLTWQLQENVRIAAVVKPFSYNGEDSSSEGYVLAGRNLRETENHTQNLLKLTIIAWAVALTASLIIINLLLMGKKEEYAREHEHHHEGEHHHKH</sequence>
<dbReference type="Proteomes" id="UP000230922">
    <property type="component" value="Unassembled WGS sequence"/>
</dbReference>
<name>A0A2H0VA21_9BACT</name>
<comment type="caution">
    <text evidence="2">The sequence shown here is derived from an EMBL/GenBank/DDBJ whole genome shotgun (WGS) entry which is preliminary data.</text>
</comment>
<keyword evidence="1" id="KW-1133">Transmembrane helix</keyword>
<evidence type="ECO:0000313" key="3">
    <source>
        <dbReference type="Proteomes" id="UP000230922"/>
    </source>
</evidence>
<keyword evidence="1" id="KW-0472">Membrane</keyword>
<keyword evidence="1" id="KW-0812">Transmembrane</keyword>
<evidence type="ECO:0000256" key="1">
    <source>
        <dbReference type="SAM" id="Phobius"/>
    </source>
</evidence>
<feature type="transmembrane region" description="Helical" evidence="1">
    <location>
        <begin position="161"/>
        <end position="179"/>
    </location>
</feature>
<proteinExistence type="predicted"/>
<dbReference type="AlphaFoldDB" id="A0A2H0VA21"/>
<reference evidence="3" key="1">
    <citation type="submission" date="2017-09" db="EMBL/GenBank/DDBJ databases">
        <title>Depth-based differentiation of microbial function through sediment-hosted aquifers and enrichment of novel symbionts in the deep terrestrial subsurface.</title>
        <authorList>
            <person name="Probst A.J."/>
            <person name="Ladd B."/>
            <person name="Jarett J.K."/>
            <person name="Geller-Mcgrath D.E."/>
            <person name="Sieber C.M.K."/>
            <person name="Emerson J.B."/>
            <person name="Anantharaman K."/>
            <person name="Thomas B.C."/>
            <person name="Malmstrom R."/>
            <person name="Stieglmeier M."/>
            <person name="Klingl A."/>
            <person name="Woyke T."/>
            <person name="Ryan C.M."/>
            <person name="Banfield J.F."/>
        </authorList>
    </citation>
    <scope>NUCLEOTIDE SEQUENCE [LARGE SCALE GENOMIC DNA]</scope>
</reference>